<reference evidence="2 3" key="1">
    <citation type="submission" date="2020-10" db="EMBL/GenBank/DDBJ databases">
        <title>Nocardioides sp. isolated from sludge.</title>
        <authorList>
            <person name="Zhang X."/>
        </authorList>
    </citation>
    <scope>NUCLEOTIDE SEQUENCE [LARGE SCALE GENOMIC DNA]</scope>
    <source>
        <strain evidence="2 3">Y6</strain>
    </source>
</reference>
<dbReference type="InterPro" id="IPR021354">
    <property type="entry name" value="DUF2975"/>
</dbReference>
<name>A0ABR9RUQ8_9ACTN</name>
<dbReference type="Pfam" id="PF11188">
    <property type="entry name" value="DUF2975"/>
    <property type="match status" value="1"/>
</dbReference>
<feature type="transmembrane region" description="Helical" evidence="1">
    <location>
        <begin position="167"/>
        <end position="190"/>
    </location>
</feature>
<dbReference type="EMBL" id="JADCSA010000011">
    <property type="protein sequence ID" value="MBE7325316.1"/>
    <property type="molecule type" value="Genomic_DNA"/>
</dbReference>
<feature type="transmembrane region" description="Helical" evidence="1">
    <location>
        <begin position="130"/>
        <end position="147"/>
    </location>
</feature>
<protein>
    <submittedName>
        <fullName evidence="2">DUF2975 domain-containing protein</fullName>
    </submittedName>
</protein>
<gene>
    <name evidence="2" type="ORF">IEQ44_11685</name>
</gene>
<feature type="transmembrane region" description="Helical" evidence="1">
    <location>
        <begin position="90"/>
        <end position="109"/>
    </location>
</feature>
<keyword evidence="3" id="KW-1185">Reference proteome</keyword>
<comment type="caution">
    <text evidence="2">The sequence shown here is derived from an EMBL/GenBank/DDBJ whole genome shotgun (WGS) entry which is preliminary data.</text>
</comment>
<feature type="transmembrane region" description="Helical" evidence="1">
    <location>
        <begin position="20"/>
        <end position="42"/>
    </location>
</feature>
<dbReference type="RefSeq" id="WP_193638647.1">
    <property type="nucleotide sequence ID" value="NZ_JADCSA010000011.1"/>
</dbReference>
<evidence type="ECO:0000256" key="1">
    <source>
        <dbReference type="SAM" id="Phobius"/>
    </source>
</evidence>
<accession>A0ABR9RUQ8</accession>
<proteinExistence type="predicted"/>
<organism evidence="2 3">
    <name type="scientific">Nocardioides malaquae</name>
    <dbReference type="NCBI Taxonomy" id="2773426"/>
    <lineage>
        <taxon>Bacteria</taxon>
        <taxon>Bacillati</taxon>
        <taxon>Actinomycetota</taxon>
        <taxon>Actinomycetes</taxon>
        <taxon>Propionibacteriales</taxon>
        <taxon>Nocardioidaceae</taxon>
        <taxon>Nocardioides</taxon>
    </lineage>
</organism>
<evidence type="ECO:0000313" key="3">
    <source>
        <dbReference type="Proteomes" id="UP000756387"/>
    </source>
</evidence>
<evidence type="ECO:0000313" key="2">
    <source>
        <dbReference type="EMBL" id="MBE7325316.1"/>
    </source>
</evidence>
<sequence length="207" mass="21467">MTDATRLDRLLTFDPRDFQVARFALALSALAVALVTVARPLWQWLRDEPLEGGITVDAAATQVAAREGAEVAWSGDVLVTLASPTTTDRLAALAPGLALSLTAALLAWLGIRLLTAIASGEPFTRRSVNALRGIAATLLAAMLVVPATDAVLQAQLATSGLADSNDAVFVLEPFLLLLVGTVALVVASVAEAFARGARLADDVDGLV</sequence>
<keyword evidence="1" id="KW-1133">Transmembrane helix</keyword>
<keyword evidence="1" id="KW-0812">Transmembrane</keyword>
<keyword evidence="1" id="KW-0472">Membrane</keyword>
<dbReference type="Proteomes" id="UP000756387">
    <property type="component" value="Unassembled WGS sequence"/>
</dbReference>